<gene>
    <name evidence="2" type="ORF">HNP48_002664</name>
</gene>
<keyword evidence="3" id="KW-1185">Reference proteome</keyword>
<dbReference type="Proteomes" id="UP000575083">
    <property type="component" value="Unassembled WGS sequence"/>
</dbReference>
<protein>
    <recommendedName>
        <fullName evidence="4">DUF4262 domain-containing protein</fullName>
    </recommendedName>
</protein>
<evidence type="ECO:0008006" key="4">
    <source>
        <dbReference type="Google" id="ProtNLM"/>
    </source>
</evidence>
<dbReference type="RefSeq" id="WP_184857533.1">
    <property type="nucleotide sequence ID" value="NZ_JACHLK010000004.1"/>
</dbReference>
<feature type="region of interest" description="Disordered" evidence="1">
    <location>
        <begin position="128"/>
        <end position="149"/>
    </location>
</feature>
<organism evidence="2 3">
    <name type="scientific">Acidovorax soli</name>
    <dbReference type="NCBI Taxonomy" id="592050"/>
    <lineage>
        <taxon>Bacteria</taxon>
        <taxon>Pseudomonadati</taxon>
        <taxon>Pseudomonadota</taxon>
        <taxon>Betaproteobacteria</taxon>
        <taxon>Burkholderiales</taxon>
        <taxon>Comamonadaceae</taxon>
        <taxon>Acidovorax</taxon>
    </lineage>
</organism>
<evidence type="ECO:0000256" key="1">
    <source>
        <dbReference type="SAM" id="MobiDB-lite"/>
    </source>
</evidence>
<comment type="caution">
    <text evidence="2">The sequence shown here is derived from an EMBL/GenBank/DDBJ whole genome shotgun (WGS) entry which is preliminary data.</text>
</comment>
<reference evidence="2 3" key="1">
    <citation type="submission" date="2020-08" db="EMBL/GenBank/DDBJ databases">
        <title>Functional genomics of gut bacteria from endangered species of beetles.</title>
        <authorList>
            <person name="Carlos-Shanley C."/>
        </authorList>
    </citation>
    <scope>NUCLEOTIDE SEQUENCE [LARGE SCALE GENOMIC DNA]</scope>
    <source>
        <strain evidence="2 3">S00198</strain>
    </source>
</reference>
<proteinExistence type="predicted"/>
<dbReference type="AlphaFoldDB" id="A0A7X0PDN0"/>
<dbReference type="Pfam" id="PF14081">
    <property type="entry name" value="DUF4262"/>
    <property type="match status" value="1"/>
</dbReference>
<evidence type="ECO:0000313" key="3">
    <source>
        <dbReference type="Proteomes" id="UP000575083"/>
    </source>
</evidence>
<dbReference type="InterPro" id="IPR025358">
    <property type="entry name" value="DUF4262"/>
</dbReference>
<accession>A0A7X0PDN0</accession>
<evidence type="ECO:0000313" key="2">
    <source>
        <dbReference type="EMBL" id="MBB6559992.1"/>
    </source>
</evidence>
<dbReference type="EMBL" id="JACHLK010000004">
    <property type="protein sequence ID" value="MBB6559992.1"/>
    <property type="molecule type" value="Genomic_DNA"/>
</dbReference>
<name>A0A7X0PDN0_9BURK</name>
<sequence>MEKFIKRVRKDIANHGCSVIAVGDEEPPFAYTVGLWSRFKHPELIVFGLPTDLTADLLNAITAKIAAGAEFKVFSRLHDVGGKFGLQVKPLHGMHLDRYFGFGLRFHGQEFPIAQVVWPDRAGRFPEEPGHDQSYADLQPVLSGAPPAP</sequence>